<evidence type="ECO:0000313" key="2">
    <source>
        <dbReference type="Proteomes" id="UP000002058"/>
    </source>
</evidence>
<protein>
    <submittedName>
        <fullName evidence="1">Uncharacterized protein</fullName>
    </submittedName>
</protein>
<reference evidence="2" key="1">
    <citation type="journal article" date="2009" name="Genome Res.">
        <title>Comparative genomic analyses of the human fungal pathogens Coccidioides and their relatives.</title>
        <authorList>
            <person name="Sharpton T.J."/>
            <person name="Stajich J.E."/>
            <person name="Rounsley S.D."/>
            <person name="Gardner M.J."/>
            <person name="Wortman J.R."/>
            <person name="Jordar V.S."/>
            <person name="Maiti R."/>
            <person name="Kodira C.D."/>
            <person name="Neafsey D.E."/>
            <person name="Zeng Q."/>
            <person name="Hung C.-Y."/>
            <person name="McMahan C."/>
            <person name="Muszewska A."/>
            <person name="Grynberg M."/>
            <person name="Mandel M.A."/>
            <person name="Kellner E.M."/>
            <person name="Barker B.M."/>
            <person name="Galgiani J.N."/>
            <person name="Orbach M.J."/>
            <person name="Kirkland T.N."/>
            <person name="Cole G.T."/>
            <person name="Henn M.R."/>
            <person name="Birren B.W."/>
            <person name="Taylor J.W."/>
        </authorList>
    </citation>
    <scope>NUCLEOTIDE SEQUENCE [LARGE SCALE GENOMIC DNA]</scope>
    <source>
        <strain evidence="2">UAMH 1704</strain>
    </source>
</reference>
<dbReference type="OMA" id="WKRSDYR"/>
<dbReference type="Proteomes" id="UP000002058">
    <property type="component" value="Unassembled WGS sequence"/>
</dbReference>
<proteinExistence type="predicted"/>
<dbReference type="VEuPathDB" id="FungiDB:UREG_06014"/>
<dbReference type="InParanoid" id="C4JU75"/>
<accession>C4JU75</accession>
<dbReference type="EMBL" id="CH476617">
    <property type="protein sequence ID" value="EEP81172.1"/>
    <property type="molecule type" value="Genomic_DNA"/>
</dbReference>
<dbReference type="STRING" id="336963.C4JU75"/>
<dbReference type="OrthoDB" id="3693942at2759"/>
<evidence type="ECO:0000313" key="1">
    <source>
        <dbReference type="EMBL" id="EEP81172.1"/>
    </source>
</evidence>
<gene>
    <name evidence="1" type="ORF">UREG_06014</name>
</gene>
<dbReference type="HOGENOM" id="CLU_086078_0_0_1"/>
<dbReference type="eggNOG" id="ENOG502SNX8">
    <property type="taxonomic scope" value="Eukaryota"/>
</dbReference>
<dbReference type="RefSeq" id="XP_002585325.1">
    <property type="nucleotide sequence ID" value="XM_002585279.1"/>
</dbReference>
<keyword evidence="2" id="KW-1185">Reference proteome</keyword>
<dbReference type="GeneID" id="8438920"/>
<sequence>MGEGDPPTVIYVNFTSKKIPEKFNARVKELDSMMKLTHQWLDTHAGLQVKARKAEGEIASDDSPEAKWKRSDYRIKVVDTYLTENCSWVYTPRSEKYTKSIKARKVDFHFELVKNVLAGLIVPTSLTQQLEAIFKGISDTVMKTQHTAEKRAVWSLIQVYTYDEMRDDVRCSLRCISYSIDQDMKKIIVGKASYESISLDFSYLNGDYHFNEDTWKEVKSEVNQFITGRAVKQIRDTTKVPV</sequence>
<dbReference type="AlphaFoldDB" id="C4JU75"/>
<organism evidence="1 2">
    <name type="scientific">Uncinocarpus reesii (strain UAMH 1704)</name>
    <dbReference type="NCBI Taxonomy" id="336963"/>
    <lineage>
        <taxon>Eukaryota</taxon>
        <taxon>Fungi</taxon>
        <taxon>Dikarya</taxon>
        <taxon>Ascomycota</taxon>
        <taxon>Pezizomycotina</taxon>
        <taxon>Eurotiomycetes</taxon>
        <taxon>Eurotiomycetidae</taxon>
        <taxon>Onygenales</taxon>
        <taxon>Onygenaceae</taxon>
        <taxon>Uncinocarpus</taxon>
    </lineage>
</organism>
<dbReference type="KEGG" id="ure:UREG_06014"/>
<name>C4JU75_UNCRE</name>